<dbReference type="GO" id="GO:0042910">
    <property type="term" value="F:xenobiotic transmembrane transporter activity"/>
    <property type="evidence" value="ECO:0007669"/>
    <property type="project" value="InterPro"/>
</dbReference>
<dbReference type="InterPro" id="IPR036259">
    <property type="entry name" value="MFS_trans_sf"/>
</dbReference>
<comment type="subcellular location">
    <subcellularLocation>
        <location evidence="8">Cell inner membrane</location>
        <topology evidence="8">Multi-pass membrane protein</topology>
    </subcellularLocation>
    <subcellularLocation>
        <location evidence="1">Cell membrane</location>
        <topology evidence="1">Multi-pass membrane protein</topology>
    </subcellularLocation>
</comment>
<evidence type="ECO:0000256" key="2">
    <source>
        <dbReference type="ARBA" id="ARBA00006236"/>
    </source>
</evidence>
<feature type="transmembrane region" description="Helical" evidence="8">
    <location>
        <begin position="113"/>
        <end position="130"/>
    </location>
</feature>
<keyword evidence="3 8" id="KW-0813">Transport</keyword>
<dbReference type="NCBIfam" id="TIGR00710">
    <property type="entry name" value="efflux_Bcr_CflA"/>
    <property type="match status" value="1"/>
</dbReference>
<evidence type="ECO:0000313" key="11">
    <source>
        <dbReference type="Proteomes" id="UP000316313"/>
    </source>
</evidence>
<dbReference type="InterPro" id="IPR004812">
    <property type="entry name" value="Efflux_drug-R_Bcr/CmlA"/>
</dbReference>
<evidence type="ECO:0000256" key="5">
    <source>
        <dbReference type="ARBA" id="ARBA00022692"/>
    </source>
</evidence>
<dbReference type="SUPFAM" id="SSF103473">
    <property type="entry name" value="MFS general substrate transporter"/>
    <property type="match status" value="1"/>
</dbReference>
<dbReference type="KEGG" id="ssam:E3D00_09470"/>
<evidence type="ECO:0000259" key="9">
    <source>
        <dbReference type="PROSITE" id="PS50850"/>
    </source>
</evidence>
<feature type="transmembrane region" description="Helical" evidence="8">
    <location>
        <begin position="220"/>
        <end position="239"/>
    </location>
</feature>
<protein>
    <recommendedName>
        <fullName evidence="8">Bcr/CflA family efflux transporter</fullName>
    </recommendedName>
</protein>
<organism evidence="10 11">
    <name type="scientific">Swingsia samuiensis</name>
    <dbReference type="NCBI Taxonomy" id="1293412"/>
    <lineage>
        <taxon>Bacteria</taxon>
        <taxon>Pseudomonadati</taxon>
        <taxon>Pseudomonadota</taxon>
        <taxon>Alphaproteobacteria</taxon>
        <taxon>Acetobacterales</taxon>
        <taxon>Acetobacteraceae</taxon>
        <taxon>Swingsia</taxon>
    </lineage>
</organism>
<dbReference type="Gene3D" id="1.20.1720.10">
    <property type="entry name" value="Multidrug resistance protein D"/>
    <property type="match status" value="1"/>
</dbReference>
<dbReference type="GO" id="GO:1990961">
    <property type="term" value="P:xenobiotic detoxification by transmembrane export across the plasma membrane"/>
    <property type="evidence" value="ECO:0007669"/>
    <property type="project" value="InterPro"/>
</dbReference>
<dbReference type="FunFam" id="1.20.1720.10:FF:000005">
    <property type="entry name" value="Bcr/CflA family efflux transporter"/>
    <property type="match status" value="1"/>
</dbReference>
<evidence type="ECO:0000256" key="7">
    <source>
        <dbReference type="ARBA" id="ARBA00023136"/>
    </source>
</evidence>
<feature type="transmembrane region" description="Helical" evidence="8">
    <location>
        <begin position="286"/>
        <end position="307"/>
    </location>
</feature>
<feature type="transmembrane region" description="Helical" evidence="8">
    <location>
        <begin position="373"/>
        <end position="392"/>
    </location>
</feature>
<feature type="transmembrane region" description="Helical" evidence="8">
    <location>
        <begin position="313"/>
        <end position="337"/>
    </location>
</feature>
<feature type="transmembrane region" description="Helical" evidence="8">
    <location>
        <begin position="349"/>
        <end position="367"/>
    </location>
</feature>
<keyword evidence="8" id="KW-0997">Cell inner membrane</keyword>
<keyword evidence="4" id="KW-1003">Cell membrane</keyword>
<keyword evidence="11" id="KW-1185">Reference proteome</keyword>
<accession>A0A4Y6ULV7</accession>
<dbReference type="GO" id="GO:0005886">
    <property type="term" value="C:plasma membrane"/>
    <property type="evidence" value="ECO:0007669"/>
    <property type="project" value="UniProtKB-SubCell"/>
</dbReference>
<keyword evidence="7 8" id="KW-0472">Membrane</keyword>
<dbReference type="PANTHER" id="PTHR23502">
    <property type="entry name" value="MAJOR FACILITATOR SUPERFAMILY"/>
    <property type="match status" value="1"/>
</dbReference>
<feature type="transmembrane region" description="Helical" evidence="8">
    <location>
        <begin position="170"/>
        <end position="190"/>
    </location>
</feature>
<evidence type="ECO:0000256" key="3">
    <source>
        <dbReference type="ARBA" id="ARBA00022448"/>
    </source>
</evidence>
<evidence type="ECO:0000256" key="8">
    <source>
        <dbReference type="RuleBase" id="RU365088"/>
    </source>
</evidence>
<proteinExistence type="inferred from homology"/>
<dbReference type="Pfam" id="PF07690">
    <property type="entry name" value="MFS_1"/>
    <property type="match status" value="1"/>
</dbReference>
<name>A0A4Y6ULV7_9PROT</name>
<keyword evidence="6 8" id="KW-1133">Transmembrane helix</keyword>
<feature type="transmembrane region" description="Helical" evidence="8">
    <location>
        <begin position="142"/>
        <end position="164"/>
    </location>
</feature>
<evidence type="ECO:0000256" key="6">
    <source>
        <dbReference type="ARBA" id="ARBA00022989"/>
    </source>
</evidence>
<feature type="transmembrane region" description="Helical" evidence="8">
    <location>
        <begin position="251"/>
        <end position="274"/>
    </location>
</feature>
<dbReference type="RefSeq" id="WP_141462035.1">
    <property type="nucleotide sequence ID" value="NZ_CP038141.1"/>
</dbReference>
<feature type="transmembrane region" description="Helical" evidence="8">
    <location>
        <begin position="81"/>
        <end position="107"/>
    </location>
</feature>
<feature type="domain" description="Major facilitator superfamily (MFS) profile" evidence="9">
    <location>
        <begin position="14"/>
        <end position="402"/>
    </location>
</feature>
<evidence type="ECO:0000256" key="1">
    <source>
        <dbReference type="ARBA" id="ARBA00004651"/>
    </source>
</evidence>
<dbReference type="AlphaFoldDB" id="A0A4Y6ULV7"/>
<reference evidence="10 11" key="1">
    <citation type="submission" date="2019-03" db="EMBL/GenBank/DDBJ databases">
        <title>The complete genome sequence of Swingsia samuiensis NBRC107927(T).</title>
        <authorList>
            <person name="Chua K.-O."/>
            <person name="Chan K.-G."/>
            <person name="See-Too W.-S."/>
        </authorList>
    </citation>
    <scope>NUCLEOTIDE SEQUENCE [LARGE SCALE GENOMIC DNA]</scope>
    <source>
        <strain evidence="10 11">AH83</strain>
    </source>
</reference>
<feature type="transmembrane region" description="Helical" evidence="8">
    <location>
        <begin position="12"/>
        <end position="29"/>
    </location>
</feature>
<dbReference type="EMBL" id="CP038141">
    <property type="protein sequence ID" value="QDH17770.1"/>
    <property type="molecule type" value="Genomic_DNA"/>
</dbReference>
<dbReference type="Proteomes" id="UP000316313">
    <property type="component" value="Chromosome"/>
</dbReference>
<dbReference type="OrthoDB" id="9800416at2"/>
<dbReference type="PANTHER" id="PTHR23502:SF132">
    <property type="entry name" value="POLYAMINE TRANSPORTER 2-RELATED"/>
    <property type="match status" value="1"/>
</dbReference>
<dbReference type="PROSITE" id="PS50850">
    <property type="entry name" value="MFS"/>
    <property type="match status" value="1"/>
</dbReference>
<gene>
    <name evidence="10" type="ORF">E3D00_09470</name>
</gene>
<feature type="transmembrane region" description="Helical" evidence="8">
    <location>
        <begin position="49"/>
        <end position="69"/>
    </location>
</feature>
<comment type="similarity">
    <text evidence="2 8">Belongs to the major facilitator superfamily. Bcr/CmlA family.</text>
</comment>
<dbReference type="InterPro" id="IPR011701">
    <property type="entry name" value="MFS"/>
</dbReference>
<evidence type="ECO:0000313" key="10">
    <source>
        <dbReference type="EMBL" id="QDH17770.1"/>
    </source>
</evidence>
<dbReference type="CDD" id="cd17320">
    <property type="entry name" value="MFS_MdfA_MDR_like"/>
    <property type="match status" value="1"/>
</dbReference>
<sequence>MTDQSQPSSYQRDLILILGLLTCLGPLNIDMYLPGFPNIARDFHTEEVSVQLSLSSALFGLALGQLFVGPLSDTHGRKTPLIVAMALFAFASFLCATSSSILIFIIARFFQGLTAAAGLVLSRAIVRDVFSGAQLAQFFSRLMIINAIAPMIAPMLGGAILQFPSATWRTIFWFLTGFGVIAVGLVWGRLTETLPLSKRLPNSTYATLETFYSLFTDREFIGQALTVGLIHGGSFAYVAGTPFVYQNIYGVSPQAFSILFGINGIALVIGSWIIGRSKTMPSTYSLLKKSVFAITMASVFIGLIAIFKGPLFLLVAGIFLYMTCIGMVLTSTFVIAIAKQGHRAGSASAILGSLNLIIGTIVSPLVGINKTSAVPMAAVLFTASFLGLISFLKLTSPPEESKT</sequence>
<keyword evidence="5 8" id="KW-0812">Transmembrane</keyword>
<dbReference type="InterPro" id="IPR020846">
    <property type="entry name" value="MFS_dom"/>
</dbReference>
<evidence type="ECO:0000256" key="4">
    <source>
        <dbReference type="ARBA" id="ARBA00022475"/>
    </source>
</evidence>